<dbReference type="CDD" id="cd11428">
    <property type="entry name" value="bHLH_TS_NGN"/>
    <property type="match status" value="1"/>
</dbReference>
<keyword evidence="5" id="KW-0238">DNA-binding</keyword>
<dbReference type="PROSITE" id="PS50888">
    <property type="entry name" value="BHLH"/>
    <property type="match status" value="1"/>
</dbReference>
<evidence type="ECO:0000256" key="6">
    <source>
        <dbReference type="ARBA" id="ARBA00023163"/>
    </source>
</evidence>
<organism evidence="10 11">
    <name type="scientific">Polyplax serrata</name>
    <name type="common">Common mouse louse</name>
    <dbReference type="NCBI Taxonomy" id="468196"/>
    <lineage>
        <taxon>Eukaryota</taxon>
        <taxon>Metazoa</taxon>
        <taxon>Ecdysozoa</taxon>
        <taxon>Arthropoda</taxon>
        <taxon>Hexapoda</taxon>
        <taxon>Insecta</taxon>
        <taxon>Pterygota</taxon>
        <taxon>Neoptera</taxon>
        <taxon>Paraneoptera</taxon>
        <taxon>Psocodea</taxon>
        <taxon>Troctomorpha</taxon>
        <taxon>Phthiraptera</taxon>
        <taxon>Anoplura</taxon>
        <taxon>Polyplacidae</taxon>
        <taxon>Polyplax</taxon>
    </lineage>
</organism>
<dbReference type="GO" id="GO:0070888">
    <property type="term" value="F:E-box binding"/>
    <property type="evidence" value="ECO:0007669"/>
    <property type="project" value="TreeGrafter"/>
</dbReference>
<proteinExistence type="predicted"/>
<dbReference type="EMBL" id="JAWJWE010000039">
    <property type="protein sequence ID" value="KAK6620931.1"/>
    <property type="molecule type" value="Genomic_DNA"/>
</dbReference>
<dbReference type="PANTHER" id="PTHR19290:SF163">
    <property type="entry name" value="BASIC HELIX-LOOP-HELIX NEURAL TRANSCRIPTION FACTOR TAP"/>
    <property type="match status" value="1"/>
</dbReference>
<evidence type="ECO:0000256" key="5">
    <source>
        <dbReference type="ARBA" id="ARBA00023125"/>
    </source>
</evidence>
<dbReference type="InterPro" id="IPR036638">
    <property type="entry name" value="HLH_DNA-bd_sf"/>
</dbReference>
<evidence type="ECO:0000256" key="4">
    <source>
        <dbReference type="ARBA" id="ARBA00023015"/>
    </source>
</evidence>
<dbReference type="SMART" id="SM00353">
    <property type="entry name" value="HLH"/>
    <property type="match status" value="1"/>
</dbReference>
<protein>
    <recommendedName>
        <fullName evidence="9">BHLH domain-containing protein</fullName>
    </recommendedName>
</protein>
<comment type="caution">
    <text evidence="10">The sequence shown here is derived from an EMBL/GenBank/DDBJ whole genome shotgun (WGS) entry which is preliminary data.</text>
</comment>
<dbReference type="GO" id="GO:0046983">
    <property type="term" value="F:protein dimerization activity"/>
    <property type="evidence" value="ECO:0007669"/>
    <property type="project" value="InterPro"/>
</dbReference>
<name>A0AAN8P6N3_POLSC</name>
<dbReference type="GO" id="GO:0005634">
    <property type="term" value="C:nucleus"/>
    <property type="evidence" value="ECO:0007669"/>
    <property type="project" value="TreeGrafter"/>
</dbReference>
<accession>A0AAN8P6N3</accession>
<feature type="domain" description="BHLH" evidence="9">
    <location>
        <begin position="99"/>
        <end position="151"/>
    </location>
</feature>
<evidence type="ECO:0000256" key="3">
    <source>
        <dbReference type="ARBA" id="ARBA00022902"/>
    </source>
</evidence>
<evidence type="ECO:0000256" key="1">
    <source>
        <dbReference type="ARBA" id="ARBA00022473"/>
    </source>
</evidence>
<dbReference type="AlphaFoldDB" id="A0AAN8P6N3"/>
<dbReference type="Gene3D" id="4.10.280.10">
    <property type="entry name" value="Helix-loop-helix DNA-binding domain"/>
    <property type="match status" value="1"/>
</dbReference>
<dbReference type="SUPFAM" id="SSF47459">
    <property type="entry name" value="HLH, helix-loop-helix DNA-binding domain"/>
    <property type="match status" value="1"/>
</dbReference>
<feature type="region of interest" description="Disordered" evidence="8">
    <location>
        <begin position="1"/>
        <end position="93"/>
    </location>
</feature>
<evidence type="ECO:0000313" key="10">
    <source>
        <dbReference type="EMBL" id="KAK6620931.1"/>
    </source>
</evidence>
<evidence type="ECO:0000259" key="9">
    <source>
        <dbReference type="PROSITE" id="PS50888"/>
    </source>
</evidence>
<reference evidence="10 11" key="1">
    <citation type="submission" date="2023-10" db="EMBL/GenBank/DDBJ databases">
        <title>Genomes of two closely related lineages of the louse Polyplax serrata with different host specificities.</title>
        <authorList>
            <person name="Martinu J."/>
            <person name="Tarabai H."/>
            <person name="Stefka J."/>
            <person name="Hypsa V."/>
        </authorList>
    </citation>
    <scope>NUCLEOTIDE SEQUENCE [LARGE SCALE GENOMIC DNA]</scope>
    <source>
        <strain evidence="10">HR10_N</strain>
    </source>
</reference>
<sequence length="377" mass="42367">MANLFGSSEDEDSFAPSTEHDGSLMSETSSEEDASNRRGYIGSDDLDLKVENNEDKGGHRRTYRKRKNDKPDGEAEQKTPRRRSTRNRSPTQVLRIKKHRRMKANDRERNRMHLLNEALDRLRCVLPTYPSDTKLTKIETLRFAHNYIWALSQTLQVINSDKVPGSPSSDFLGEITSENGGITVNVGNVVVNISDKGNMITSNTGSCAVAQQRKYTGVPAGKSDDDSYCQGSDYFSYYGASPTSSPASDYMSPYDRIHSSQSVNSDIYLDNNNCRKDSCRKSLDFSDFGNSLGSESDVNYTAWPEEYTGPNYYEPVPTQCENAKILYEYEVVPRPSSSPKLQKVSIRPKPFNGKSIKFTKSRVMADNGTHQTSMKRD</sequence>
<feature type="compositionally biased region" description="Basic and acidic residues" evidence="8">
    <location>
        <begin position="69"/>
        <end position="79"/>
    </location>
</feature>
<dbReference type="GO" id="GO:0045944">
    <property type="term" value="P:positive regulation of transcription by RNA polymerase II"/>
    <property type="evidence" value="ECO:0007669"/>
    <property type="project" value="TreeGrafter"/>
</dbReference>
<evidence type="ECO:0000256" key="8">
    <source>
        <dbReference type="SAM" id="MobiDB-lite"/>
    </source>
</evidence>
<keyword evidence="2" id="KW-0221">Differentiation</keyword>
<keyword evidence="3" id="KW-0524">Neurogenesis</keyword>
<gene>
    <name evidence="10" type="ORF">RUM43_011230</name>
</gene>
<keyword evidence="7" id="KW-0539">Nucleus</keyword>
<dbReference type="GO" id="GO:0007423">
    <property type="term" value="P:sensory organ development"/>
    <property type="evidence" value="ECO:0007669"/>
    <property type="project" value="TreeGrafter"/>
</dbReference>
<dbReference type="GO" id="GO:0061564">
    <property type="term" value="P:axon development"/>
    <property type="evidence" value="ECO:0007669"/>
    <property type="project" value="TreeGrafter"/>
</dbReference>
<keyword evidence="1" id="KW-0217">Developmental protein</keyword>
<dbReference type="InterPro" id="IPR011598">
    <property type="entry name" value="bHLH_dom"/>
</dbReference>
<dbReference type="GO" id="GO:0000981">
    <property type="term" value="F:DNA-binding transcription factor activity, RNA polymerase II-specific"/>
    <property type="evidence" value="ECO:0007669"/>
    <property type="project" value="TreeGrafter"/>
</dbReference>
<feature type="compositionally biased region" description="Basic and acidic residues" evidence="8">
    <location>
        <begin position="46"/>
        <end position="57"/>
    </location>
</feature>
<evidence type="ECO:0000256" key="7">
    <source>
        <dbReference type="ARBA" id="ARBA00023242"/>
    </source>
</evidence>
<keyword evidence="4" id="KW-0805">Transcription regulation</keyword>
<dbReference type="Pfam" id="PF00010">
    <property type="entry name" value="HLH"/>
    <property type="match status" value="1"/>
</dbReference>
<evidence type="ECO:0000256" key="2">
    <source>
        <dbReference type="ARBA" id="ARBA00022782"/>
    </source>
</evidence>
<feature type="compositionally biased region" description="Basic residues" evidence="8">
    <location>
        <begin position="58"/>
        <end position="68"/>
    </location>
</feature>
<evidence type="ECO:0000313" key="11">
    <source>
        <dbReference type="Proteomes" id="UP001372834"/>
    </source>
</evidence>
<dbReference type="PANTHER" id="PTHR19290">
    <property type="entry name" value="BASIC HELIX-LOOP-HELIX PROTEIN NEUROGENIN-RELATED"/>
    <property type="match status" value="1"/>
</dbReference>
<dbReference type="InterPro" id="IPR050359">
    <property type="entry name" value="bHLH_transcription_factors"/>
</dbReference>
<dbReference type="Proteomes" id="UP001372834">
    <property type="component" value="Unassembled WGS sequence"/>
</dbReference>
<dbReference type="FunFam" id="4.10.280.10:FF:000006">
    <property type="entry name" value="Neurogenic differentiation factor"/>
    <property type="match status" value="1"/>
</dbReference>
<keyword evidence="6" id="KW-0804">Transcription</keyword>